<reference evidence="1" key="1">
    <citation type="journal article" date="2014" name="Int. J. Syst. Evol. Microbiol.">
        <title>Complete genome sequence of Corynebacterium casei LMG S-19264T (=DSM 44701T), isolated from a smear-ripened cheese.</title>
        <authorList>
            <consortium name="US DOE Joint Genome Institute (JGI-PGF)"/>
            <person name="Walter F."/>
            <person name="Albersmeier A."/>
            <person name="Kalinowski J."/>
            <person name="Ruckert C."/>
        </authorList>
    </citation>
    <scope>NUCLEOTIDE SEQUENCE</scope>
    <source>
        <strain evidence="1">CCM 7664</strain>
    </source>
</reference>
<accession>A0A8J3AXN7</accession>
<gene>
    <name evidence="1" type="ORF">GCM10011430_24140</name>
</gene>
<evidence type="ECO:0000313" key="1">
    <source>
        <dbReference type="EMBL" id="GGI55240.1"/>
    </source>
</evidence>
<comment type="caution">
    <text evidence="1">The sequence shown here is derived from an EMBL/GenBank/DDBJ whole genome shotgun (WGS) entry which is preliminary data.</text>
</comment>
<proteinExistence type="predicted"/>
<keyword evidence="2" id="KW-1185">Reference proteome</keyword>
<sequence length="70" mass="7393">MISTLAGVCNIVISRFEPVETGAFRLPLLEVTEMAGNTGVSSSAIAGWAANAARSTPEAQLEVVLMRWTV</sequence>
<name>A0A8J3AXN7_9BURK</name>
<organism evidence="1 2">
    <name type="scientific">Oxalicibacterium solurbis</name>
    <dbReference type="NCBI Taxonomy" id="69280"/>
    <lineage>
        <taxon>Bacteria</taxon>
        <taxon>Pseudomonadati</taxon>
        <taxon>Pseudomonadota</taxon>
        <taxon>Betaproteobacteria</taxon>
        <taxon>Burkholderiales</taxon>
        <taxon>Oxalobacteraceae</taxon>
        <taxon>Oxalicibacterium</taxon>
    </lineage>
</organism>
<reference evidence="1" key="2">
    <citation type="submission" date="2020-09" db="EMBL/GenBank/DDBJ databases">
        <authorList>
            <person name="Sun Q."/>
            <person name="Sedlacek I."/>
        </authorList>
    </citation>
    <scope>NUCLEOTIDE SEQUENCE</scope>
    <source>
        <strain evidence="1">CCM 7664</strain>
    </source>
</reference>
<dbReference type="Proteomes" id="UP000627205">
    <property type="component" value="Unassembled WGS sequence"/>
</dbReference>
<evidence type="ECO:0000313" key="2">
    <source>
        <dbReference type="Proteomes" id="UP000627205"/>
    </source>
</evidence>
<dbReference type="EMBL" id="BMDP01000003">
    <property type="protein sequence ID" value="GGI55240.1"/>
    <property type="molecule type" value="Genomic_DNA"/>
</dbReference>
<protein>
    <submittedName>
        <fullName evidence="1">Uncharacterized protein</fullName>
    </submittedName>
</protein>
<dbReference type="AlphaFoldDB" id="A0A8J3AXN7"/>